<keyword evidence="10" id="KW-1185">Reference proteome</keyword>
<keyword evidence="4 6" id="KW-0238">DNA-binding</keyword>
<dbReference type="GO" id="GO:0016987">
    <property type="term" value="F:sigma factor activity"/>
    <property type="evidence" value="ECO:0007669"/>
    <property type="project" value="UniProtKB-KW"/>
</dbReference>
<dbReference type="Pfam" id="PF04542">
    <property type="entry name" value="Sigma70_r2"/>
    <property type="match status" value="1"/>
</dbReference>
<name>A0A4V6MEP7_9BURK</name>
<evidence type="ECO:0000313" key="10">
    <source>
        <dbReference type="Proteomes" id="UP000293671"/>
    </source>
</evidence>
<dbReference type="InterPro" id="IPR013249">
    <property type="entry name" value="RNA_pol_sigma70_r4_t2"/>
</dbReference>
<reference evidence="9 10" key="1">
    <citation type="submission" date="2019-02" db="EMBL/GenBank/DDBJ databases">
        <title>Genomic Encyclopedia of Type Strains, Phase IV (KMG-IV): sequencing the most valuable type-strain genomes for metagenomic binning, comparative biology and taxonomic classification.</title>
        <authorList>
            <person name="Goeker M."/>
        </authorList>
    </citation>
    <scope>NUCLEOTIDE SEQUENCE [LARGE SCALE GENOMIC DNA]</scope>
    <source>
        <strain evidence="9 10">DSM 19570</strain>
    </source>
</reference>
<keyword evidence="2 6" id="KW-0805">Transcription regulation</keyword>
<dbReference type="GO" id="GO:0006352">
    <property type="term" value="P:DNA-templated transcription initiation"/>
    <property type="evidence" value="ECO:0007669"/>
    <property type="project" value="InterPro"/>
</dbReference>
<dbReference type="PANTHER" id="PTHR43133">
    <property type="entry name" value="RNA POLYMERASE ECF-TYPE SIGMA FACTO"/>
    <property type="match status" value="1"/>
</dbReference>
<keyword evidence="5 6" id="KW-0804">Transcription</keyword>
<dbReference type="InterPro" id="IPR036388">
    <property type="entry name" value="WH-like_DNA-bd_sf"/>
</dbReference>
<keyword evidence="3 6" id="KW-0731">Sigma factor</keyword>
<dbReference type="InterPro" id="IPR013324">
    <property type="entry name" value="RNA_pol_sigma_r3/r4-like"/>
</dbReference>
<evidence type="ECO:0000259" key="7">
    <source>
        <dbReference type="Pfam" id="PF04542"/>
    </source>
</evidence>
<dbReference type="NCBIfam" id="TIGR02937">
    <property type="entry name" value="sigma70-ECF"/>
    <property type="match status" value="1"/>
</dbReference>
<dbReference type="InterPro" id="IPR013325">
    <property type="entry name" value="RNA_pol_sigma_r2"/>
</dbReference>
<dbReference type="Gene3D" id="1.10.10.10">
    <property type="entry name" value="Winged helix-like DNA-binding domain superfamily/Winged helix DNA-binding domain"/>
    <property type="match status" value="1"/>
</dbReference>
<gene>
    <name evidence="9" type="ORF">EV670_1862</name>
</gene>
<dbReference type="InterPro" id="IPR007627">
    <property type="entry name" value="RNA_pol_sigma70_r2"/>
</dbReference>
<comment type="caution">
    <text evidence="9">The sequence shown here is derived from an EMBL/GenBank/DDBJ whole genome shotgun (WGS) entry which is preliminary data.</text>
</comment>
<sequence length="201" mass="21623">MSSVDPAPELQALLARVALGDRAAFGVLYRTCSAHLLGVILRIQNDRAQAEDVLQEVFVNVWKAAGSYNATLAAPMAWLASVARHRAIDSLRRRRAEPATLSTSVTGADGEEQDLLARFASAEPGPQQLREQADAALALRGCLARLSAEQQQCLSLAYYQGLSHGEVAEHLRQPLGTVKSWVRRALIALKACLERAAIGAA</sequence>
<dbReference type="InterPro" id="IPR000838">
    <property type="entry name" value="RNA_pol_sigma70_ECF_CS"/>
</dbReference>
<evidence type="ECO:0000313" key="9">
    <source>
        <dbReference type="EMBL" id="RZU01146.1"/>
    </source>
</evidence>
<dbReference type="PANTHER" id="PTHR43133:SF62">
    <property type="entry name" value="RNA POLYMERASE SIGMA FACTOR SIGZ"/>
    <property type="match status" value="1"/>
</dbReference>
<evidence type="ECO:0000256" key="6">
    <source>
        <dbReference type="RuleBase" id="RU000716"/>
    </source>
</evidence>
<dbReference type="Proteomes" id="UP000293671">
    <property type="component" value="Unassembled WGS sequence"/>
</dbReference>
<evidence type="ECO:0000256" key="5">
    <source>
        <dbReference type="ARBA" id="ARBA00023163"/>
    </source>
</evidence>
<dbReference type="CDD" id="cd06171">
    <property type="entry name" value="Sigma70_r4"/>
    <property type="match status" value="1"/>
</dbReference>
<evidence type="ECO:0000256" key="3">
    <source>
        <dbReference type="ARBA" id="ARBA00023082"/>
    </source>
</evidence>
<dbReference type="OrthoDB" id="9784272at2"/>
<dbReference type="PROSITE" id="PS01063">
    <property type="entry name" value="SIGMA70_ECF"/>
    <property type="match status" value="1"/>
</dbReference>
<dbReference type="SUPFAM" id="SSF88946">
    <property type="entry name" value="Sigma2 domain of RNA polymerase sigma factors"/>
    <property type="match status" value="1"/>
</dbReference>
<evidence type="ECO:0000256" key="2">
    <source>
        <dbReference type="ARBA" id="ARBA00023015"/>
    </source>
</evidence>
<dbReference type="SUPFAM" id="SSF88659">
    <property type="entry name" value="Sigma3 and sigma4 domains of RNA polymerase sigma factors"/>
    <property type="match status" value="1"/>
</dbReference>
<protein>
    <recommendedName>
        <fullName evidence="6">RNA polymerase sigma factor</fullName>
    </recommendedName>
</protein>
<organism evidence="9 10">
    <name type="scientific">Rivibacter subsaxonicus</name>
    <dbReference type="NCBI Taxonomy" id="457575"/>
    <lineage>
        <taxon>Bacteria</taxon>
        <taxon>Pseudomonadati</taxon>
        <taxon>Pseudomonadota</taxon>
        <taxon>Betaproteobacteria</taxon>
        <taxon>Burkholderiales</taxon>
        <taxon>Rivibacter</taxon>
    </lineage>
</organism>
<evidence type="ECO:0000256" key="4">
    <source>
        <dbReference type="ARBA" id="ARBA00023125"/>
    </source>
</evidence>
<evidence type="ECO:0000256" key="1">
    <source>
        <dbReference type="ARBA" id="ARBA00010641"/>
    </source>
</evidence>
<dbReference type="EMBL" id="SHKP01000005">
    <property type="protein sequence ID" value="RZU01146.1"/>
    <property type="molecule type" value="Genomic_DNA"/>
</dbReference>
<dbReference type="InterPro" id="IPR039425">
    <property type="entry name" value="RNA_pol_sigma-70-like"/>
</dbReference>
<dbReference type="Gene3D" id="1.10.1740.10">
    <property type="match status" value="1"/>
</dbReference>
<dbReference type="RefSeq" id="WP_130431556.1">
    <property type="nucleotide sequence ID" value="NZ_SHKP01000005.1"/>
</dbReference>
<feature type="domain" description="RNA polymerase sigma factor 70 region 4 type 2" evidence="8">
    <location>
        <begin position="137"/>
        <end position="189"/>
    </location>
</feature>
<dbReference type="InterPro" id="IPR014284">
    <property type="entry name" value="RNA_pol_sigma-70_dom"/>
</dbReference>
<comment type="similarity">
    <text evidence="1 6">Belongs to the sigma-70 factor family. ECF subfamily.</text>
</comment>
<proteinExistence type="inferred from homology"/>
<feature type="domain" description="RNA polymerase sigma-70 region 2" evidence="7">
    <location>
        <begin position="28"/>
        <end position="95"/>
    </location>
</feature>
<accession>A0A4V6MEP7</accession>
<dbReference type="Pfam" id="PF08281">
    <property type="entry name" value="Sigma70_r4_2"/>
    <property type="match status" value="1"/>
</dbReference>
<dbReference type="GO" id="GO:0003677">
    <property type="term" value="F:DNA binding"/>
    <property type="evidence" value="ECO:0007669"/>
    <property type="project" value="UniProtKB-KW"/>
</dbReference>
<dbReference type="AlphaFoldDB" id="A0A4V6MEP7"/>
<evidence type="ECO:0000259" key="8">
    <source>
        <dbReference type="Pfam" id="PF08281"/>
    </source>
</evidence>